<keyword evidence="2" id="KW-1185">Reference proteome</keyword>
<sequence length="254" mass="29133">MKTFTIIFILLTGYFVSAQTVNGIVYDSIATIENIKITNLVSKKMTASDANGTFSIAGKIGDTLKFSSIFYKEQTLVLKAFHFHESVVIELKKIYNNLDEVKLITPYKEQLADVKTVESKLKNQILEDIKNNPHLYSDQPVAGGIDVIQVFGLIAKLFENKDKYVPPPFIEMTYEDLETLFEQSKLFNSSFLVNDLAIEKDYIPMFLEFVIKNELNSNLLEKEKEFELLEIFVQKGQVFNKIVADFKKEQLNKN</sequence>
<comment type="caution">
    <text evidence="1">The sequence shown here is derived from an EMBL/GenBank/DDBJ whole genome shotgun (WGS) entry which is preliminary data.</text>
</comment>
<proteinExistence type="predicted"/>
<evidence type="ECO:0008006" key="3">
    <source>
        <dbReference type="Google" id="ProtNLM"/>
    </source>
</evidence>
<dbReference type="SUPFAM" id="SSF49464">
    <property type="entry name" value="Carboxypeptidase regulatory domain-like"/>
    <property type="match status" value="1"/>
</dbReference>
<dbReference type="Proteomes" id="UP000605013">
    <property type="component" value="Unassembled WGS sequence"/>
</dbReference>
<organism evidence="1 2">
    <name type="scientific">Olleya sediminilitoris</name>
    <dbReference type="NCBI Taxonomy" id="2795739"/>
    <lineage>
        <taxon>Bacteria</taxon>
        <taxon>Pseudomonadati</taxon>
        <taxon>Bacteroidota</taxon>
        <taxon>Flavobacteriia</taxon>
        <taxon>Flavobacteriales</taxon>
        <taxon>Flavobacteriaceae</taxon>
    </lineage>
</organism>
<gene>
    <name evidence="1" type="ORF">JAO71_15140</name>
</gene>
<name>A0ABS1WPU9_9FLAO</name>
<evidence type="ECO:0000313" key="2">
    <source>
        <dbReference type="Proteomes" id="UP000605013"/>
    </source>
</evidence>
<evidence type="ECO:0000313" key="1">
    <source>
        <dbReference type="EMBL" id="MBL7561137.1"/>
    </source>
</evidence>
<dbReference type="RefSeq" id="WP_203001632.1">
    <property type="nucleotide sequence ID" value="NZ_JAEMEF010000018.1"/>
</dbReference>
<dbReference type="InterPro" id="IPR008969">
    <property type="entry name" value="CarboxyPept-like_regulatory"/>
</dbReference>
<reference evidence="1 2" key="1">
    <citation type="submission" date="2020-12" db="EMBL/GenBank/DDBJ databases">
        <title>Olleya sediminilitoris sp. nov., isolated from a tidal flat.</title>
        <authorList>
            <person name="Park S."/>
            <person name="Yoon J.-H."/>
        </authorList>
    </citation>
    <scope>NUCLEOTIDE SEQUENCE [LARGE SCALE GENOMIC DNA]</scope>
    <source>
        <strain evidence="1 2">YSTF-M6</strain>
    </source>
</reference>
<dbReference type="EMBL" id="JAEMEF010000018">
    <property type="protein sequence ID" value="MBL7561137.1"/>
    <property type="molecule type" value="Genomic_DNA"/>
</dbReference>
<accession>A0ABS1WPU9</accession>
<protein>
    <recommendedName>
        <fullName evidence="3">CarboxypepD_reg-like domain-containing protein</fullName>
    </recommendedName>
</protein>